<dbReference type="PANTHER" id="PTHR43158:SF2">
    <property type="entry name" value="SKFA PEPTIDE EXPORT ATP-BINDING PROTEIN SKFE"/>
    <property type="match status" value="1"/>
</dbReference>
<dbReference type="GO" id="GO:0005524">
    <property type="term" value="F:ATP binding"/>
    <property type="evidence" value="ECO:0007669"/>
    <property type="project" value="InterPro"/>
</dbReference>
<accession>A0A099I8R0</accession>
<dbReference type="SUPFAM" id="SSF52540">
    <property type="entry name" value="P-loop containing nucleoside triphosphate hydrolases"/>
    <property type="match status" value="1"/>
</dbReference>
<dbReference type="Proteomes" id="UP000030008">
    <property type="component" value="Unassembled WGS sequence"/>
</dbReference>
<dbReference type="Gene3D" id="3.40.50.300">
    <property type="entry name" value="P-loop containing nucleotide triphosphate hydrolases"/>
    <property type="match status" value="1"/>
</dbReference>
<dbReference type="PANTHER" id="PTHR43158">
    <property type="entry name" value="SKFA PEPTIDE EXPORT ATP-BINDING PROTEIN SKFE"/>
    <property type="match status" value="1"/>
</dbReference>
<dbReference type="RefSeq" id="WP_009588403.1">
    <property type="nucleotide sequence ID" value="NZ_BAABXQ010000001.1"/>
</dbReference>
<evidence type="ECO:0000313" key="1">
    <source>
        <dbReference type="EMBL" id="KGJ53936.1"/>
    </source>
</evidence>
<dbReference type="Pfam" id="PF00005">
    <property type="entry name" value="ABC_tran"/>
    <property type="match status" value="1"/>
</dbReference>
<name>A0A099I8R0_CLOIN</name>
<organism evidence="1 2">
    <name type="scientific">Clostridium innocuum</name>
    <dbReference type="NCBI Taxonomy" id="1522"/>
    <lineage>
        <taxon>Bacteria</taxon>
        <taxon>Bacillati</taxon>
        <taxon>Bacillota</taxon>
        <taxon>Clostridia</taxon>
        <taxon>Eubacteriales</taxon>
        <taxon>Clostridiaceae</taxon>
        <taxon>Clostridium</taxon>
    </lineage>
</organism>
<sequence length="222" mass="24800">MKQITLNKVGYAYDTEWILEDLNLTIQQGDGCILLTGKNGAGKSTLLNVVCGFLPPDYGNLSRGGMTIGYLPYEHPLYRHLTVLENLRYFYRCFHGKNLDVQDAAVQEVLQALSIDYLNQRMDQCSSGQEQKAGIACILLSNADMIIMDEPFVAIDAKSSEGLCELISKKCENTVFLITSHTSSGILPVVNRLLALDGHHLVLDTKDHRKIMQYFQPEEDAV</sequence>
<gene>
    <name evidence="1" type="ORF">CIAN88_06335</name>
</gene>
<reference evidence="1 2" key="1">
    <citation type="submission" date="2014-08" db="EMBL/GenBank/DDBJ databases">
        <title>Clostridium innocuum, an unnegligible vancomycin-resistant pathogen causing extra-intestinal infections.</title>
        <authorList>
            <person name="Feng Y."/>
            <person name="Chiu C.-H."/>
        </authorList>
    </citation>
    <scope>NUCLEOTIDE SEQUENCE [LARGE SCALE GENOMIC DNA]</scope>
    <source>
        <strain evidence="1 2">AN88</strain>
    </source>
</reference>
<evidence type="ECO:0000313" key="2">
    <source>
        <dbReference type="Proteomes" id="UP000030008"/>
    </source>
</evidence>
<proteinExistence type="predicted"/>
<dbReference type="GO" id="GO:0016887">
    <property type="term" value="F:ATP hydrolysis activity"/>
    <property type="evidence" value="ECO:0007669"/>
    <property type="project" value="InterPro"/>
</dbReference>
<dbReference type="InterPro" id="IPR003439">
    <property type="entry name" value="ABC_transporter-like_ATP-bd"/>
</dbReference>
<dbReference type="AlphaFoldDB" id="A0A099I8R0"/>
<dbReference type="InterPro" id="IPR027417">
    <property type="entry name" value="P-loop_NTPase"/>
</dbReference>
<dbReference type="SMART" id="SM00382">
    <property type="entry name" value="AAA"/>
    <property type="match status" value="1"/>
</dbReference>
<comment type="caution">
    <text evidence="1">The sequence shown here is derived from an EMBL/GenBank/DDBJ whole genome shotgun (WGS) entry which is preliminary data.</text>
</comment>
<dbReference type="PROSITE" id="PS50893">
    <property type="entry name" value="ABC_TRANSPORTER_2"/>
    <property type="match status" value="1"/>
</dbReference>
<dbReference type="InterPro" id="IPR003593">
    <property type="entry name" value="AAA+_ATPase"/>
</dbReference>
<dbReference type="EMBL" id="JQIF01000025">
    <property type="protein sequence ID" value="KGJ53936.1"/>
    <property type="molecule type" value="Genomic_DNA"/>
</dbReference>
<protein>
    <submittedName>
        <fullName evidence="1">ABC transporter ATPase</fullName>
    </submittedName>
</protein>